<dbReference type="InterPro" id="IPR014036">
    <property type="entry name" value="DeoR-like_C"/>
</dbReference>
<evidence type="ECO:0000313" key="8">
    <source>
        <dbReference type="Proteomes" id="UP000502287"/>
    </source>
</evidence>
<gene>
    <name evidence="5" type="ORF">A4G17_02255</name>
    <name evidence="6" type="ORF">EDC49_1424</name>
</gene>
<dbReference type="PRINTS" id="PR00037">
    <property type="entry name" value="HTHLACR"/>
</dbReference>
<dbReference type="AlphaFoldDB" id="A0AAE6X545"/>
<dbReference type="RefSeq" id="WP_123957048.1">
    <property type="nucleotide sequence ID" value="NZ_CP015029.1"/>
</dbReference>
<evidence type="ECO:0000313" key="6">
    <source>
        <dbReference type="EMBL" id="RPE93906.1"/>
    </source>
</evidence>
<dbReference type="InterPro" id="IPR050313">
    <property type="entry name" value="Carb_Metab_HTH_regulators"/>
</dbReference>
<dbReference type="SMART" id="SM00420">
    <property type="entry name" value="HTH_DEOR"/>
    <property type="match status" value="1"/>
</dbReference>
<keyword evidence="1" id="KW-0805">Transcription regulation</keyword>
<dbReference type="SUPFAM" id="SSF100950">
    <property type="entry name" value="NagB/RpiA/CoA transferase-like"/>
    <property type="match status" value="1"/>
</dbReference>
<dbReference type="PANTHER" id="PTHR30363">
    <property type="entry name" value="HTH-TYPE TRANSCRIPTIONAL REGULATOR SRLR-RELATED"/>
    <property type="match status" value="1"/>
</dbReference>
<reference evidence="6 7" key="2">
    <citation type="submission" date="2018-11" db="EMBL/GenBank/DDBJ databases">
        <title>Genomic Encyclopedia of Type Strains, Phase IV (KMG-IV): sequencing the most valuable type-strain genomes for metagenomic binning, comparative biology and taxonomic classification.</title>
        <authorList>
            <person name="Goeker M."/>
        </authorList>
    </citation>
    <scope>NUCLEOTIDE SEQUENCE [LARGE SCALE GENOMIC DNA]</scope>
    <source>
        <strain evidence="6 7">DSM 25797</strain>
    </source>
</reference>
<dbReference type="EMBL" id="RKQT01000002">
    <property type="protein sequence ID" value="RPE93906.1"/>
    <property type="molecule type" value="Genomic_DNA"/>
</dbReference>
<dbReference type="InterPro" id="IPR036388">
    <property type="entry name" value="WH-like_DNA-bd_sf"/>
</dbReference>
<keyword evidence="7" id="KW-1185">Reference proteome</keyword>
<dbReference type="GO" id="GO:0003677">
    <property type="term" value="F:DNA binding"/>
    <property type="evidence" value="ECO:0007669"/>
    <property type="project" value="UniProtKB-KW"/>
</dbReference>
<dbReference type="Proteomes" id="UP000502287">
    <property type="component" value="Chromosome"/>
</dbReference>
<dbReference type="Pfam" id="PF08220">
    <property type="entry name" value="HTH_DeoR"/>
    <property type="match status" value="1"/>
</dbReference>
<dbReference type="InterPro" id="IPR037171">
    <property type="entry name" value="NagB/RpiA_transferase-like"/>
</dbReference>
<dbReference type="InterPro" id="IPR036390">
    <property type="entry name" value="WH_DNA-bd_sf"/>
</dbReference>
<evidence type="ECO:0000256" key="3">
    <source>
        <dbReference type="ARBA" id="ARBA00023163"/>
    </source>
</evidence>
<evidence type="ECO:0000313" key="7">
    <source>
        <dbReference type="Proteomes" id="UP000276901"/>
    </source>
</evidence>
<dbReference type="Gene3D" id="3.40.50.1360">
    <property type="match status" value="1"/>
</dbReference>
<dbReference type="PROSITE" id="PS00894">
    <property type="entry name" value="HTH_DEOR_1"/>
    <property type="match status" value="1"/>
</dbReference>
<proteinExistence type="predicted"/>
<evidence type="ECO:0000256" key="1">
    <source>
        <dbReference type="ARBA" id="ARBA00023015"/>
    </source>
</evidence>
<name>A0AAE6X545_9PAST</name>
<sequence length="248" mass="27566">MQHRHRAILAFLEKYDEASVQELAGQFMVSVETIRRDLNALAKQGLLHRTHGGAVSSKNRDIGRSFQVRQRINSEAKKSIAENALDHFFEGAVIGLDASSSSWNFAQLLPDVPCTVVTSSMHNIRALANKPCIEIIATGGTYSPKYDAFYGSLSGHILSRLKIDLAIFSCTGISDGVIWESNELNAVIKRKMLAVSKQVFLFADHSKYDRKDLIKLCDLSQVDILFSDQVPPESLVAYCQQHNVQITV</sequence>
<dbReference type="SMART" id="SM01134">
    <property type="entry name" value="DeoRC"/>
    <property type="match status" value="1"/>
</dbReference>
<dbReference type="InterPro" id="IPR001034">
    <property type="entry name" value="DeoR_HTH"/>
</dbReference>
<reference evidence="5 8" key="1">
    <citation type="submission" date="2016-03" db="EMBL/GenBank/DDBJ databases">
        <authorList>
            <person name="Hansen M.J."/>
            <person name="Bojesen A.M."/>
            <person name="Planet P."/>
        </authorList>
    </citation>
    <scope>NUCLEOTIDE SEQUENCE [LARGE SCALE GENOMIC DNA]</scope>
    <source>
        <strain evidence="5 8">HPA 21</strain>
    </source>
</reference>
<keyword evidence="3" id="KW-0804">Transcription</keyword>
<dbReference type="SUPFAM" id="SSF46785">
    <property type="entry name" value="Winged helix' DNA-binding domain"/>
    <property type="match status" value="1"/>
</dbReference>
<keyword evidence="2" id="KW-0238">DNA-binding</keyword>
<dbReference type="InterPro" id="IPR018356">
    <property type="entry name" value="Tscrpt_reg_HTH_DeoR_CS"/>
</dbReference>
<dbReference type="EMBL" id="CP015029">
    <property type="protein sequence ID" value="QIM64356.1"/>
    <property type="molecule type" value="Genomic_DNA"/>
</dbReference>
<evidence type="ECO:0000313" key="5">
    <source>
        <dbReference type="EMBL" id="QIM64356.1"/>
    </source>
</evidence>
<dbReference type="Pfam" id="PF00455">
    <property type="entry name" value="DeoRC"/>
    <property type="match status" value="1"/>
</dbReference>
<dbReference type="Gene3D" id="1.10.10.10">
    <property type="entry name" value="Winged helix-like DNA-binding domain superfamily/Winged helix DNA-binding domain"/>
    <property type="match status" value="1"/>
</dbReference>
<dbReference type="Proteomes" id="UP000276901">
    <property type="component" value="Unassembled WGS sequence"/>
</dbReference>
<protein>
    <submittedName>
        <fullName evidence="5">DeoR family transcriptional regulator</fullName>
    </submittedName>
</protein>
<evidence type="ECO:0000256" key="2">
    <source>
        <dbReference type="ARBA" id="ARBA00023125"/>
    </source>
</evidence>
<dbReference type="KEGG" id="fcl:A4G17_02255"/>
<dbReference type="PANTHER" id="PTHR30363:SF44">
    <property type="entry name" value="AGA OPERON TRANSCRIPTIONAL REPRESSOR-RELATED"/>
    <property type="match status" value="1"/>
</dbReference>
<evidence type="ECO:0000259" key="4">
    <source>
        <dbReference type="PROSITE" id="PS51000"/>
    </source>
</evidence>
<accession>A0AAE6X545</accession>
<organism evidence="5 8">
    <name type="scientific">Frederiksenia canicola</name>
    <dbReference type="NCBI Taxonomy" id="123824"/>
    <lineage>
        <taxon>Bacteria</taxon>
        <taxon>Pseudomonadati</taxon>
        <taxon>Pseudomonadota</taxon>
        <taxon>Gammaproteobacteria</taxon>
        <taxon>Pasteurellales</taxon>
        <taxon>Pasteurellaceae</taxon>
        <taxon>Frederiksenia</taxon>
    </lineage>
</organism>
<feature type="domain" description="HTH deoR-type" evidence="4">
    <location>
        <begin position="1"/>
        <end position="56"/>
    </location>
</feature>
<dbReference type="GO" id="GO:0003700">
    <property type="term" value="F:DNA-binding transcription factor activity"/>
    <property type="evidence" value="ECO:0007669"/>
    <property type="project" value="InterPro"/>
</dbReference>
<dbReference type="PROSITE" id="PS51000">
    <property type="entry name" value="HTH_DEOR_2"/>
    <property type="match status" value="1"/>
</dbReference>